<evidence type="ECO:0000313" key="5">
    <source>
        <dbReference type="EMBL" id="GIG76042.1"/>
    </source>
</evidence>
<dbReference type="PANTHER" id="PTHR43025:SF3">
    <property type="entry name" value="MONOGALACTOSYLDIACYLGLYCEROL SYNTHASE 1, CHLOROPLASTIC"/>
    <property type="match status" value="1"/>
</dbReference>
<organism evidence="5 6">
    <name type="scientific">Planosporangium flavigriseum</name>
    <dbReference type="NCBI Taxonomy" id="373681"/>
    <lineage>
        <taxon>Bacteria</taxon>
        <taxon>Bacillati</taxon>
        <taxon>Actinomycetota</taxon>
        <taxon>Actinomycetes</taxon>
        <taxon>Micromonosporales</taxon>
        <taxon>Micromonosporaceae</taxon>
        <taxon>Planosporangium</taxon>
    </lineage>
</organism>
<dbReference type="EMBL" id="BONU01000043">
    <property type="protein sequence ID" value="GIG76042.1"/>
    <property type="molecule type" value="Genomic_DNA"/>
</dbReference>
<dbReference type="GO" id="GO:0016020">
    <property type="term" value="C:membrane"/>
    <property type="evidence" value="ECO:0007669"/>
    <property type="project" value="GOC"/>
</dbReference>
<evidence type="ECO:0000256" key="2">
    <source>
        <dbReference type="ARBA" id="ARBA00022676"/>
    </source>
</evidence>
<proteinExistence type="inferred from homology"/>
<keyword evidence="6" id="KW-1185">Reference proteome</keyword>
<dbReference type="RefSeq" id="WP_168079934.1">
    <property type="nucleotide sequence ID" value="NZ_BAAAQJ010000016.1"/>
</dbReference>
<dbReference type="InterPro" id="IPR009695">
    <property type="entry name" value="Diacylglyc_glucosyltr_N"/>
</dbReference>
<evidence type="ECO:0000256" key="1">
    <source>
        <dbReference type="ARBA" id="ARBA00006962"/>
    </source>
</evidence>
<gene>
    <name evidence="5" type="ORF">Pfl04_44460</name>
</gene>
<keyword evidence="2" id="KW-0328">Glycosyltransferase</keyword>
<dbReference type="Proteomes" id="UP000653674">
    <property type="component" value="Unassembled WGS sequence"/>
</dbReference>
<evidence type="ECO:0000313" key="6">
    <source>
        <dbReference type="Proteomes" id="UP000653674"/>
    </source>
</evidence>
<protein>
    <recommendedName>
        <fullName evidence="4">Diacylglycerol glucosyltransferase N-terminal domain-containing protein</fullName>
    </recommendedName>
</protein>
<comment type="caution">
    <text evidence="5">The sequence shown here is derived from an EMBL/GenBank/DDBJ whole genome shotgun (WGS) entry which is preliminary data.</text>
</comment>
<name>A0A8J3LQD1_9ACTN</name>
<dbReference type="InterPro" id="IPR050519">
    <property type="entry name" value="Glycosyltransf_28_UgtP"/>
</dbReference>
<keyword evidence="3" id="KW-0808">Transferase</keyword>
<dbReference type="GO" id="GO:0009247">
    <property type="term" value="P:glycolipid biosynthetic process"/>
    <property type="evidence" value="ECO:0007669"/>
    <property type="project" value="InterPro"/>
</dbReference>
<accession>A0A8J3LQD1</accession>
<sequence>MAVATARHQPSAGTPDAAIAQARPPEVAPPQTLVPQVAAARQHGRVVVVSASVGAGHDGAAAELTRQLRAAGLTVDRHDFLDILPRGWGRLVRSVYRAELTVAPRTWGWVANATGSSATSTRTSAGLSRVAGARMMEAVGSDPSVVLSTYPLASQLLGRLRQEGRLTAPAATFLTDMSVHPLWVAPGVDAHLALHPVPATQARSLGARNTVVAGAAVAPGFRPRRDDPERLAARRAFGLPGHARLALVVAGSWGVGSVGRSARDIADTGLAVPVVVCGRNEPLRKRLSRDRRVITLGWVDDMATLIRACDLVVQNAGGLSSLESLASGVPVLTYRCLPGHGETNAAALERAGWAEWVQHRRDLGTALTRTFALPGPSTFPRIHAVDAIMGIAARASSVLA</sequence>
<dbReference type="PANTHER" id="PTHR43025">
    <property type="entry name" value="MONOGALACTOSYLDIACYLGLYCEROL SYNTHASE"/>
    <property type="match status" value="1"/>
</dbReference>
<dbReference type="Gene3D" id="3.40.50.2000">
    <property type="entry name" value="Glycogen Phosphorylase B"/>
    <property type="match status" value="1"/>
</dbReference>
<dbReference type="Pfam" id="PF06925">
    <property type="entry name" value="MGDG_synth"/>
    <property type="match status" value="1"/>
</dbReference>
<reference evidence="5" key="1">
    <citation type="submission" date="2021-01" db="EMBL/GenBank/DDBJ databases">
        <title>Whole genome shotgun sequence of Planosporangium flavigriseum NBRC 105377.</title>
        <authorList>
            <person name="Komaki H."/>
            <person name="Tamura T."/>
        </authorList>
    </citation>
    <scope>NUCLEOTIDE SEQUENCE</scope>
    <source>
        <strain evidence="5">NBRC 105377</strain>
    </source>
</reference>
<comment type="similarity">
    <text evidence="1">Belongs to the glycosyltransferase 28 family.</text>
</comment>
<evidence type="ECO:0000259" key="4">
    <source>
        <dbReference type="Pfam" id="PF06925"/>
    </source>
</evidence>
<evidence type="ECO:0000256" key="3">
    <source>
        <dbReference type="ARBA" id="ARBA00022679"/>
    </source>
</evidence>
<dbReference type="SUPFAM" id="SSF53756">
    <property type="entry name" value="UDP-Glycosyltransferase/glycogen phosphorylase"/>
    <property type="match status" value="1"/>
</dbReference>
<dbReference type="Pfam" id="PF13692">
    <property type="entry name" value="Glyco_trans_1_4"/>
    <property type="match status" value="1"/>
</dbReference>
<feature type="domain" description="Diacylglycerol glucosyltransferase N-terminal" evidence="4">
    <location>
        <begin position="57"/>
        <end position="209"/>
    </location>
</feature>
<dbReference type="AlphaFoldDB" id="A0A8J3LQD1"/>
<dbReference type="GO" id="GO:0016758">
    <property type="term" value="F:hexosyltransferase activity"/>
    <property type="evidence" value="ECO:0007669"/>
    <property type="project" value="InterPro"/>
</dbReference>